<comment type="subcellular location">
    <subcellularLocation>
        <location evidence="1">Cell membrane</location>
        <topology evidence="1">Multi-pass membrane protein</topology>
    </subcellularLocation>
</comment>
<dbReference type="AlphaFoldDB" id="A0A6M0R662"/>
<keyword evidence="3" id="KW-1003">Cell membrane</keyword>
<gene>
    <name evidence="9" type="primary">mreD</name>
    <name evidence="9" type="ORF">FDF74_00390</name>
</gene>
<comment type="caution">
    <text evidence="9">The sequence shown here is derived from an EMBL/GenBank/DDBJ whole genome shotgun (WGS) entry which is preliminary data.</text>
</comment>
<protein>
    <submittedName>
        <fullName evidence="9">Rod shape-determining protein MreD</fullName>
    </submittedName>
</protein>
<feature type="transmembrane region" description="Helical" evidence="8">
    <location>
        <begin position="127"/>
        <end position="149"/>
    </location>
</feature>
<keyword evidence="4 8" id="KW-0812">Transmembrane</keyword>
<keyword evidence="5" id="KW-0133">Cell shape</keyword>
<keyword evidence="10" id="KW-1185">Reference proteome</keyword>
<comment type="similarity">
    <text evidence="2">Belongs to the MreD family.</text>
</comment>
<dbReference type="NCBIfam" id="TIGR03426">
    <property type="entry name" value="shape_MreD"/>
    <property type="match status" value="1"/>
</dbReference>
<dbReference type="InterPro" id="IPR007227">
    <property type="entry name" value="Cell_shape_determining_MreD"/>
</dbReference>
<dbReference type="EMBL" id="SXDP01000001">
    <property type="protein sequence ID" value="NEZ45663.1"/>
    <property type="molecule type" value="Genomic_DNA"/>
</dbReference>
<accession>A0A6M0R662</accession>
<proteinExistence type="inferred from homology"/>
<dbReference type="Pfam" id="PF04093">
    <property type="entry name" value="MreD"/>
    <property type="match status" value="1"/>
</dbReference>
<dbReference type="GO" id="GO:0008360">
    <property type="term" value="P:regulation of cell shape"/>
    <property type="evidence" value="ECO:0007669"/>
    <property type="project" value="UniProtKB-KW"/>
</dbReference>
<name>A0A6M0R662_9CLOT</name>
<dbReference type="OrthoDB" id="9796616at2"/>
<keyword evidence="6 8" id="KW-1133">Transmembrane helix</keyword>
<dbReference type="Proteomes" id="UP000473885">
    <property type="component" value="Unassembled WGS sequence"/>
</dbReference>
<organism evidence="9 10">
    <name type="scientific">Clostridium niameyense</name>
    <dbReference type="NCBI Taxonomy" id="1622073"/>
    <lineage>
        <taxon>Bacteria</taxon>
        <taxon>Bacillati</taxon>
        <taxon>Bacillota</taxon>
        <taxon>Clostridia</taxon>
        <taxon>Eubacteriales</taxon>
        <taxon>Clostridiaceae</taxon>
        <taxon>Clostridium</taxon>
    </lineage>
</organism>
<evidence type="ECO:0000313" key="9">
    <source>
        <dbReference type="EMBL" id="NEZ45663.1"/>
    </source>
</evidence>
<reference evidence="9 10" key="1">
    <citation type="submission" date="2019-04" db="EMBL/GenBank/DDBJ databases">
        <title>Genome sequencing of Clostridium botulinum Groups I-IV and Clostridium butyricum.</title>
        <authorList>
            <person name="Brunt J."/>
            <person name="Van Vliet A.H.M."/>
            <person name="Stringer S.C."/>
            <person name="Carter A.T."/>
            <person name="Peck M.W."/>
        </authorList>
    </citation>
    <scope>NUCLEOTIDE SEQUENCE [LARGE SCALE GENOMIC DNA]</scope>
    <source>
        <strain evidence="9 10">IFR 18/094</strain>
    </source>
</reference>
<evidence type="ECO:0000256" key="7">
    <source>
        <dbReference type="ARBA" id="ARBA00023136"/>
    </source>
</evidence>
<feature type="transmembrane region" description="Helical" evidence="8">
    <location>
        <begin position="64"/>
        <end position="85"/>
    </location>
</feature>
<dbReference type="GO" id="GO:0005886">
    <property type="term" value="C:plasma membrane"/>
    <property type="evidence" value="ECO:0007669"/>
    <property type="project" value="UniProtKB-SubCell"/>
</dbReference>
<dbReference type="PIRSF" id="PIRSF037497">
    <property type="entry name" value="MreD_Clostridium/Treponema_prd"/>
    <property type="match status" value="1"/>
</dbReference>
<evidence type="ECO:0000256" key="4">
    <source>
        <dbReference type="ARBA" id="ARBA00022692"/>
    </source>
</evidence>
<evidence type="ECO:0000256" key="8">
    <source>
        <dbReference type="SAM" id="Phobius"/>
    </source>
</evidence>
<sequence>MKRSFILGIILILLTILDNSFMPFIAIRGIYPSLLFIFIISYSIINGKLEGTLIGVFSGILQDIYFNNIFGINALLNMILCLIAAEIGVNIIKKKRVIPVITCFILSVVKGLLMVLINYILKVNINYNTIIYSSIYSAVIAIIMYRIIYNFCNTKYMEKDWKF</sequence>
<evidence type="ECO:0000313" key="10">
    <source>
        <dbReference type="Proteomes" id="UP000473885"/>
    </source>
</evidence>
<evidence type="ECO:0000256" key="2">
    <source>
        <dbReference type="ARBA" id="ARBA00007776"/>
    </source>
</evidence>
<evidence type="ECO:0000256" key="1">
    <source>
        <dbReference type="ARBA" id="ARBA00004651"/>
    </source>
</evidence>
<feature type="transmembrane region" description="Helical" evidence="8">
    <location>
        <begin position="97"/>
        <end position="121"/>
    </location>
</feature>
<feature type="transmembrane region" description="Helical" evidence="8">
    <location>
        <begin position="34"/>
        <end position="58"/>
    </location>
</feature>
<dbReference type="InterPro" id="IPR017225">
    <property type="entry name" value="Cell_shape_determin_MreD_prd"/>
</dbReference>
<evidence type="ECO:0000256" key="3">
    <source>
        <dbReference type="ARBA" id="ARBA00022475"/>
    </source>
</evidence>
<evidence type="ECO:0000256" key="5">
    <source>
        <dbReference type="ARBA" id="ARBA00022960"/>
    </source>
</evidence>
<evidence type="ECO:0000256" key="6">
    <source>
        <dbReference type="ARBA" id="ARBA00022989"/>
    </source>
</evidence>
<feature type="transmembrane region" description="Helical" evidence="8">
    <location>
        <begin position="6"/>
        <end position="27"/>
    </location>
</feature>
<keyword evidence="7 8" id="KW-0472">Membrane</keyword>
<dbReference type="RefSeq" id="WP_050606782.1">
    <property type="nucleotide sequence ID" value="NZ_CABKUB010000006.1"/>
</dbReference>